<dbReference type="InterPro" id="IPR007078">
    <property type="entry name" value="Haem_export_protD_CcmD"/>
</dbReference>
<dbReference type="AlphaFoldDB" id="A0A059E9C4"/>
<sequence length="54" mass="6085">MLSVFESNSTFIWASYAVGLVLIGGAIATAWFKSRNAKAELIRIEARIQDQKRR</sequence>
<evidence type="ECO:0000256" key="2">
    <source>
        <dbReference type="ARBA" id="ARBA00004377"/>
    </source>
</evidence>
<dbReference type="PATRIC" id="fig|1280948.3.peg.841"/>
<dbReference type="OrthoDB" id="7620566at2"/>
<keyword evidence="11 12" id="KW-0472">Membrane</keyword>
<dbReference type="RefSeq" id="WP_081806031.1">
    <property type="nucleotide sequence ID" value="NZ_AWFH01000003.1"/>
</dbReference>
<keyword evidence="14" id="KW-1185">Reference proteome</keyword>
<accession>A0A059E9C4</accession>
<evidence type="ECO:0000313" key="13">
    <source>
        <dbReference type="EMBL" id="KCZ64509.1"/>
    </source>
</evidence>
<dbReference type="EMBL" id="AWFH01000003">
    <property type="protein sequence ID" value="KCZ64509.1"/>
    <property type="molecule type" value="Genomic_DNA"/>
</dbReference>
<evidence type="ECO:0000256" key="9">
    <source>
        <dbReference type="ARBA" id="ARBA00022748"/>
    </source>
</evidence>
<feature type="transmembrane region" description="Helical" evidence="12">
    <location>
        <begin position="12"/>
        <end position="32"/>
    </location>
</feature>
<evidence type="ECO:0000256" key="5">
    <source>
        <dbReference type="ARBA" id="ARBA00022448"/>
    </source>
</evidence>
<dbReference type="GO" id="GO:0017004">
    <property type="term" value="P:cytochrome complex assembly"/>
    <property type="evidence" value="ECO:0007669"/>
    <property type="project" value="UniProtKB-KW"/>
</dbReference>
<comment type="subcellular location">
    <subcellularLocation>
        <location evidence="2 12">Cell inner membrane</location>
        <topology evidence="2 12">Single-pass membrane protein</topology>
    </subcellularLocation>
</comment>
<evidence type="ECO:0000256" key="10">
    <source>
        <dbReference type="ARBA" id="ARBA00022989"/>
    </source>
</evidence>
<evidence type="ECO:0000256" key="11">
    <source>
        <dbReference type="ARBA" id="ARBA00023136"/>
    </source>
</evidence>
<comment type="function">
    <text evidence="1 12">Required for the export of heme to the periplasm for the biogenesis of c-type cytochromes.</text>
</comment>
<keyword evidence="6 12" id="KW-1003">Cell membrane</keyword>
<evidence type="ECO:0000256" key="3">
    <source>
        <dbReference type="ARBA" id="ARBA00008741"/>
    </source>
</evidence>
<keyword evidence="9 12" id="KW-0201">Cytochrome c-type biogenesis</keyword>
<evidence type="ECO:0000256" key="7">
    <source>
        <dbReference type="ARBA" id="ARBA00022519"/>
    </source>
</evidence>
<evidence type="ECO:0000256" key="8">
    <source>
        <dbReference type="ARBA" id="ARBA00022692"/>
    </source>
</evidence>
<evidence type="ECO:0000313" key="14">
    <source>
        <dbReference type="Proteomes" id="UP000024547"/>
    </source>
</evidence>
<dbReference type="Pfam" id="PF04995">
    <property type="entry name" value="CcmD"/>
    <property type="match status" value="1"/>
</dbReference>
<dbReference type="Proteomes" id="UP000024547">
    <property type="component" value="Unassembled WGS sequence"/>
</dbReference>
<dbReference type="GO" id="GO:0005886">
    <property type="term" value="C:plasma membrane"/>
    <property type="evidence" value="ECO:0007669"/>
    <property type="project" value="UniProtKB-SubCell"/>
</dbReference>
<evidence type="ECO:0000256" key="12">
    <source>
        <dbReference type="RuleBase" id="RU363101"/>
    </source>
</evidence>
<keyword evidence="5 12" id="KW-0813">Transport</keyword>
<gene>
    <name evidence="13" type="ORF">HY36_13015</name>
</gene>
<organism evidence="13 14">
    <name type="scientific">Hyphomonas atlantica</name>
    <dbReference type="NCBI Taxonomy" id="1280948"/>
    <lineage>
        <taxon>Bacteria</taxon>
        <taxon>Pseudomonadati</taxon>
        <taxon>Pseudomonadota</taxon>
        <taxon>Alphaproteobacteria</taxon>
        <taxon>Hyphomonadales</taxon>
        <taxon>Hyphomonadaceae</taxon>
        <taxon>Hyphomonas</taxon>
    </lineage>
</organism>
<keyword evidence="7 12" id="KW-0997">Cell inner membrane</keyword>
<evidence type="ECO:0000256" key="6">
    <source>
        <dbReference type="ARBA" id="ARBA00022475"/>
    </source>
</evidence>
<dbReference type="STRING" id="1280948.HY36_13015"/>
<evidence type="ECO:0000256" key="1">
    <source>
        <dbReference type="ARBA" id="ARBA00002442"/>
    </source>
</evidence>
<protein>
    <recommendedName>
        <fullName evidence="4 12">Heme exporter protein D</fullName>
    </recommendedName>
</protein>
<comment type="caution">
    <text evidence="13">The sequence shown here is derived from an EMBL/GenBank/DDBJ whole genome shotgun (WGS) entry which is preliminary data.</text>
</comment>
<reference evidence="13 14" key="1">
    <citation type="journal article" date="2014" name="Antonie Van Leeuwenhoek">
        <title>Hyphomonas beringensis sp. nov. and Hyphomonas chukchiensis sp. nov., isolated from surface seawater of the Bering Sea and Chukchi Sea.</title>
        <authorList>
            <person name="Li C."/>
            <person name="Lai Q."/>
            <person name="Li G."/>
            <person name="Dong C."/>
            <person name="Wang J."/>
            <person name="Liao Y."/>
            <person name="Shao Z."/>
        </authorList>
    </citation>
    <scope>NUCLEOTIDE SEQUENCE [LARGE SCALE GENOMIC DNA]</scope>
    <source>
        <strain evidence="13 14">22II1-22F38</strain>
    </source>
</reference>
<proteinExistence type="inferred from homology"/>
<keyword evidence="8 12" id="KW-0812">Transmembrane</keyword>
<dbReference type="GO" id="GO:0015886">
    <property type="term" value="P:heme transport"/>
    <property type="evidence" value="ECO:0007669"/>
    <property type="project" value="InterPro"/>
</dbReference>
<name>A0A059E9C4_9PROT</name>
<comment type="similarity">
    <text evidence="3 12">Belongs to the CcmD/CycX/HelD family.</text>
</comment>
<evidence type="ECO:0000256" key="4">
    <source>
        <dbReference type="ARBA" id="ARBA00016461"/>
    </source>
</evidence>
<keyword evidence="10 12" id="KW-1133">Transmembrane helix</keyword>